<dbReference type="Proteomes" id="UP000232145">
    <property type="component" value="Unassembled WGS sequence"/>
</dbReference>
<evidence type="ECO:0008006" key="4">
    <source>
        <dbReference type="Google" id="ProtNLM"/>
    </source>
</evidence>
<evidence type="ECO:0000313" key="3">
    <source>
        <dbReference type="Proteomes" id="UP000232145"/>
    </source>
</evidence>
<gene>
    <name evidence="2" type="ORF">CH364_09770</name>
</gene>
<proteinExistence type="predicted"/>
<dbReference type="RefSeq" id="WP_100787848.1">
    <property type="nucleotide sequence ID" value="NZ_NPDX01000001.1"/>
</dbReference>
<reference evidence="2 3" key="1">
    <citation type="submission" date="2017-07" db="EMBL/GenBank/DDBJ databases">
        <title>Leptospira spp. isolated from tropical soils.</title>
        <authorList>
            <person name="Thibeaux R."/>
            <person name="Iraola G."/>
            <person name="Ferres I."/>
            <person name="Bierque E."/>
            <person name="Girault D."/>
            <person name="Soupe-Gilbert M.-E."/>
            <person name="Picardeau M."/>
            <person name="Goarant C."/>
        </authorList>
    </citation>
    <scope>NUCLEOTIDE SEQUENCE [LARGE SCALE GENOMIC DNA]</scope>
    <source>
        <strain evidence="2 3">FH2-B-A1</strain>
    </source>
</reference>
<name>A0A2N0AQ46_9LEPT</name>
<evidence type="ECO:0000256" key="1">
    <source>
        <dbReference type="SAM" id="SignalP"/>
    </source>
</evidence>
<evidence type="ECO:0000313" key="2">
    <source>
        <dbReference type="EMBL" id="PJZ86426.1"/>
    </source>
</evidence>
<sequence length="296" mass="34735">MKKIILAILLASSSVYSEQNAVQNEKLWTFTFIRNSTYLFPYEKYEFKDTIGGYRNKGNETVNNFEFSFKKKLENSNFSIYTDFLEFNKRAFSQQYDFYQNSELVATAPVSIGDYFRSQIRIGFLYTLPNFTNLNIIIGSRYIKSELTDNYPYIYSIKFGQKYIGPEIGFEYQSDKYANFFFATRLSFFQLYGRIYNNYYFTALNTDQGYINVNIQPYSKYIGREVYLKAGYFFTENVFMTIGLKSIVAKIKPDDMRVYSGDSRYDTIQNIEYGTRGNYTKTETFSSVVIEIGANI</sequence>
<comment type="caution">
    <text evidence="2">The sequence shown here is derived from an EMBL/GenBank/DDBJ whole genome shotgun (WGS) entry which is preliminary data.</text>
</comment>
<accession>A0A2N0AQ46</accession>
<protein>
    <recommendedName>
        <fullName evidence="4">Porin</fullName>
    </recommendedName>
</protein>
<organism evidence="2 3">
    <name type="scientific">Leptospira harrisiae</name>
    <dbReference type="NCBI Taxonomy" id="2023189"/>
    <lineage>
        <taxon>Bacteria</taxon>
        <taxon>Pseudomonadati</taxon>
        <taxon>Spirochaetota</taxon>
        <taxon>Spirochaetia</taxon>
        <taxon>Leptospirales</taxon>
        <taxon>Leptospiraceae</taxon>
        <taxon>Leptospira</taxon>
    </lineage>
</organism>
<keyword evidence="1" id="KW-0732">Signal</keyword>
<keyword evidence="3" id="KW-1185">Reference proteome</keyword>
<feature type="signal peptide" evidence="1">
    <location>
        <begin position="1"/>
        <end position="17"/>
    </location>
</feature>
<dbReference type="EMBL" id="NPDX01000001">
    <property type="protein sequence ID" value="PJZ86426.1"/>
    <property type="molecule type" value="Genomic_DNA"/>
</dbReference>
<dbReference type="OrthoDB" id="331086at2"/>
<dbReference type="AlphaFoldDB" id="A0A2N0AQ46"/>
<feature type="chain" id="PRO_5014935792" description="Porin" evidence="1">
    <location>
        <begin position="18"/>
        <end position="296"/>
    </location>
</feature>